<proteinExistence type="predicted"/>
<protein>
    <submittedName>
        <fullName evidence="2">Uncharacterized protein</fullName>
    </submittedName>
</protein>
<feature type="region of interest" description="Disordered" evidence="1">
    <location>
        <begin position="336"/>
        <end position="398"/>
    </location>
</feature>
<sequence>MSIHLESTCKMNGISNHPFCPIEPFQPARERQADEYMDSLRHLDNSWHITLEQQAVIRAVLTYTPNGELLDKFPEFDEALLLDLWEVSRRGMVGLRPLMAPLNEEDRPENDTLNSPSPDKFKRVDGFNVVGSRVVYALSIKKPLPDLDELIEKTQMPVDGVGMTRSPYYCELSGFGFDKVPRTTAHIFPYTGLVIDTAATWRFLAIFLGEELRDALLEELYECLHTAGNRLFLTSGLCVYFETGRFSVIPWGDEADSRYRDVWMALWTPAESMPCMTIKDDGRPRRFRHGEIIRISAEDGLPLPSKLLLWWHASIWRTTAAAGLSVTPDARKIQAEGKAEEEVVPSPMTEGSLSLEDECDSDTSESSTKGLEGQILTPPSSDDEEEDAATDNGEQDVAFREKLEEWARETFPLEVLGDAGLAAIDRYYNDRIPNDDSDDDDN</sequence>
<dbReference type="AlphaFoldDB" id="A0AAD6NIX6"/>
<dbReference type="EMBL" id="JAQGDS010000008">
    <property type="protein sequence ID" value="KAJ6258398.1"/>
    <property type="molecule type" value="Genomic_DNA"/>
</dbReference>
<accession>A0AAD6NIX6</accession>
<keyword evidence="3" id="KW-1185">Reference proteome</keyword>
<evidence type="ECO:0000313" key="2">
    <source>
        <dbReference type="EMBL" id="KAJ6258398.1"/>
    </source>
</evidence>
<name>A0AAD6NIX6_DREDA</name>
<comment type="caution">
    <text evidence="2">The sequence shown here is derived from an EMBL/GenBank/DDBJ whole genome shotgun (WGS) entry which is preliminary data.</text>
</comment>
<evidence type="ECO:0000313" key="3">
    <source>
        <dbReference type="Proteomes" id="UP001221413"/>
    </source>
</evidence>
<evidence type="ECO:0000256" key="1">
    <source>
        <dbReference type="SAM" id="MobiDB-lite"/>
    </source>
</evidence>
<reference evidence="2" key="1">
    <citation type="submission" date="2023-01" db="EMBL/GenBank/DDBJ databases">
        <title>The chitinases involved in constricting ring structure development in the nematode-trapping fungus Drechslerella dactyloides.</title>
        <authorList>
            <person name="Wang R."/>
            <person name="Zhang L."/>
            <person name="Tang P."/>
            <person name="Li S."/>
            <person name="Liang L."/>
        </authorList>
    </citation>
    <scope>NUCLEOTIDE SEQUENCE</scope>
    <source>
        <strain evidence="2">YMF1.00031</strain>
    </source>
</reference>
<dbReference type="Proteomes" id="UP001221413">
    <property type="component" value="Unassembled WGS sequence"/>
</dbReference>
<organism evidence="2 3">
    <name type="scientific">Drechslerella dactyloides</name>
    <name type="common">Nematode-trapping fungus</name>
    <name type="synonym">Arthrobotrys dactyloides</name>
    <dbReference type="NCBI Taxonomy" id="74499"/>
    <lineage>
        <taxon>Eukaryota</taxon>
        <taxon>Fungi</taxon>
        <taxon>Dikarya</taxon>
        <taxon>Ascomycota</taxon>
        <taxon>Pezizomycotina</taxon>
        <taxon>Orbiliomycetes</taxon>
        <taxon>Orbiliales</taxon>
        <taxon>Orbiliaceae</taxon>
        <taxon>Drechslerella</taxon>
    </lineage>
</organism>
<gene>
    <name evidence="2" type="ORF">Dda_6438</name>
</gene>